<organism evidence="2 3">
    <name type="scientific">Dryococelus australis</name>
    <dbReference type="NCBI Taxonomy" id="614101"/>
    <lineage>
        <taxon>Eukaryota</taxon>
        <taxon>Metazoa</taxon>
        <taxon>Ecdysozoa</taxon>
        <taxon>Arthropoda</taxon>
        <taxon>Hexapoda</taxon>
        <taxon>Insecta</taxon>
        <taxon>Pterygota</taxon>
        <taxon>Neoptera</taxon>
        <taxon>Polyneoptera</taxon>
        <taxon>Phasmatodea</taxon>
        <taxon>Verophasmatodea</taxon>
        <taxon>Anareolatae</taxon>
        <taxon>Phasmatidae</taxon>
        <taxon>Eurycanthinae</taxon>
        <taxon>Dryococelus</taxon>
    </lineage>
</organism>
<dbReference type="EMBL" id="JARBHB010000003">
    <property type="protein sequence ID" value="KAJ8890798.1"/>
    <property type="molecule type" value="Genomic_DNA"/>
</dbReference>
<accession>A0ABQ9I4C2</accession>
<proteinExistence type="predicted"/>
<protein>
    <submittedName>
        <fullName evidence="2">Uncharacterized protein</fullName>
    </submittedName>
</protein>
<sequence>MWKSVNQCNHSAFLQQAEQYNKKAVNRQYKVGDLVYLSNPVLNKNQVKQFQQSWKGPYQVIEVCSQSPLSFSCPFHSVIAHMNRVNPYTGPGTLPASPTDDQDRPRGRPRKLPPVSPPVKKKPGPSATTAPDPASARTYRKAEKFSPTNSPSTPVRPSIPYNLCRHHQ</sequence>
<dbReference type="Proteomes" id="UP001159363">
    <property type="component" value="Chromosome 3"/>
</dbReference>
<evidence type="ECO:0000256" key="1">
    <source>
        <dbReference type="SAM" id="MobiDB-lite"/>
    </source>
</evidence>
<feature type="compositionally biased region" description="Low complexity" evidence="1">
    <location>
        <begin position="124"/>
        <end position="136"/>
    </location>
</feature>
<gene>
    <name evidence="2" type="ORF">PR048_010307</name>
</gene>
<comment type="caution">
    <text evidence="2">The sequence shown here is derived from an EMBL/GenBank/DDBJ whole genome shotgun (WGS) entry which is preliminary data.</text>
</comment>
<feature type="compositionally biased region" description="Polar residues" evidence="1">
    <location>
        <begin position="146"/>
        <end position="155"/>
    </location>
</feature>
<evidence type="ECO:0000313" key="3">
    <source>
        <dbReference type="Proteomes" id="UP001159363"/>
    </source>
</evidence>
<feature type="region of interest" description="Disordered" evidence="1">
    <location>
        <begin position="87"/>
        <end position="168"/>
    </location>
</feature>
<reference evidence="2 3" key="1">
    <citation type="submission" date="2023-02" db="EMBL/GenBank/DDBJ databases">
        <title>LHISI_Scaffold_Assembly.</title>
        <authorList>
            <person name="Stuart O.P."/>
            <person name="Cleave R."/>
            <person name="Magrath M.J.L."/>
            <person name="Mikheyev A.S."/>
        </authorList>
    </citation>
    <scope>NUCLEOTIDE SEQUENCE [LARGE SCALE GENOMIC DNA]</scope>
    <source>
        <strain evidence="2">Daus_M_001</strain>
        <tissue evidence="2">Leg muscle</tissue>
    </source>
</reference>
<evidence type="ECO:0000313" key="2">
    <source>
        <dbReference type="EMBL" id="KAJ8890798.1"/>
    </source>
</evidence>
<name>A0ABQ9I4C2_9NEOP</name>
<keyword evidence="3" id="KW-1185">Reference proteome</keyword>